<keyword evidence="8" id="KW-1185">Reference proteome</keyword>
<evidence type="ECO:0000313" key="8">
    <source>
        <dbReference type="Proteomes" id="UP001556040"/>
    </source>
</evidence>
<feature type="domain" description="HTTM-like" evidence="6">
    <location>
        <begin position="10"/>
        <end position="293"/>
    </location>
</feature>
<dbReference type="RefSeq" id="WP_367779908.1">
    <property type="nucleotide sequence ID" value="NZ_JBFMIA010000010.1"/>
</dbReference>
<evidence type="ECO:0000256" key="1">
    <source>
        <dbReference type="ARBA" id="ARBA00004127"/>
    </source>
</evidence>
<dbReference type="InterPro" id="IPR052964">
    <property type="entry name" value="Sporulation_signal_mat"/>
</dbReference>
<dbReference type="SMART" id="SM00752">
    <property type="entry name" value="HTTM"/>
    <property type="match status" value="1"/>
</dbReference>
<feature type="transmembrane region" description="Helical" evidence="5">
    <location>
        <begin position="123"/>
        <end position="142"/>
    </location>
</feature>
<evidence type="ECO:0000256" key="5">
    <source>
        <dbReference type="SAM" id="Phobius"/>
    </source>
</evidence>
<dbReference type="InterPro" id="IPR007263">
    <property type="entry name" value="DCC1-like"/>
</dbReference>
<feature type="transmembrane region" description="Helical" evidence="5">
    <location>
        <begin position="12"/>
        <end position="34"/>
    </location>
</feature>
<dbReference type="Pfam" id="PF04134">
    <property type="entry name" value="DCC1-like"/>
    <property type="match status" value="1"/>
</dbReference>
<feature type="transmembrane region" description="Helical" evidence="5">
    <location>
        <begin position="256"/>
        <end position="282"/>
    </location>
</feature>
<protein>
    <submittedName>
        <fullName evidence="7">DCC1-like thiol-disulfide oxidoreductase family protein</fullName>
    </submittedName>
</protein>
<evidence type="ECO:0000256" key="3">
    <source>
        <dbReference type="ARBA" id="ARBA00022989"/>
    </source>
</evidence>
<evidence type="ECO:0000256" key="2">
    <source>
        <dbReference type="ARBA" id="ARBA00022692"/>
    </source>
</evidence>
<keyword evidence="2 5" id="KW-0812">Transmembrane</keyword>
<keyword evidence="4 5" id="KW-0472">Membrane</keyword>
<dbReference type="PANTHER" id="PTHR39535">
    <property type="entry name" value="SPORULATION-DELAYING PROTEIN SDPB"/>
    <property type="match status" value="1"/>
</dbReference>
<organism evidence="7 8">
    <name type="scientific">Jeotgalibacillus marinus</name>
    <dbReference type="NCBI Taxonomy" id="86667"/>
    <lineage>
        <taxon>Bacteria</taxon>
        <taxon>Bacillati</taxon>
        <taxon>Bacillota</taxon>
        <taxon>Bacilli</taxon>
        <taxon>Bacillales</taxon>
        <taxon>Caryophanaceae</taxon>
        <taxon>Jeotgalibacillus</taxon>
    </lineage>
</organism>
<comment type="subcellular location">
    <subcellularLocation>
        <location evidence="1">Endomembrane system</location>
        <topology evidence="1">Multi-pass membrane protein</topology>
    </subcellularLocation>
</comment>
<dbReference type="EMBL" id="JBFMIA010000010">
    <property type="protein sequence ID" value="MEW9502417.1"/>
    <property type="molecule type" value="Genomic_DNA"/>
</dbReference>
<feature type="transmembrane region" description="Helical" evidence="5">
    <location>
        <begin position="169"/>
        <end position="188"/>
    </location>
</feature>
<dbReference type="InterPro" id="IPR053934">
    <property type="entry name" value="HTTM_dom"/>
</dbReference>
<dbReference type="InterPro" id="IPR011020">
    <property type="entry name" value="HTTM-like"/>
</dbReference>
<reference evidence="7 8" key="1">
    <citation type="journal article" date="1979" name="Int. J. Syst. Evol. Microbiol.">
        <title>Bacillus globisporus subsp. marinus subsp. nov.</title>
        <authorList>
            <person name="Liu H."/>
        </authorList>
    </citation>
    <scope>NUCLEOTIDE SEQUENCE [LARGE SCALE GENOMIC DNA]</scope>
    <source>
        <strain evidence="7 8">DSM 1297</strain>
    </source>
</reference>
<feature type="transmembrane region" description="Helical" evidence="5">
    <location>
        <begin position="73"/>
        <end position="93"/>
    </location>
</feature>
<evidence type="ECO:0000259" key="6">
    <source>
        <dbReference type="SMART" id="SM00752"/>
    </source>
</evidence>
<name>A0ABV3Q4Z5_9BACL</name>
<dbReference type="Proteomes" id="UP001556040">
    <property type="component" value="Unassembled WGS sequence"/>
</dbReference>
<feature type="transmembrane region" description="Helical" evidence="5">
    <location>
        <begin position="228"/>
        <end position="249"/>
    </location>
</feature>
<dbReference type="PANTHER" id="PTHR39535:SF2">
    <property type="entry name" value="HTTM DOMAIN-CONTAINING PROTEIN"/>
    <property type="match status" value="1"/>
</dbReference>
<evidence type="ECO:0000313" key="7">
    <source>
        <dbReference type="EMBL" id="MEW9502417.1"/>
    </source>
</evidence>
<dbReference type="Pfam" id="PF05090">
    <property type="entry name" value="HTTM"/>
    <property type="match status" value="1"/>
</dbReference>
<feature type="transmembrane region" description="Helical" evidence="5">
    <location>
        <begin position="100"/>
        <end position="117"/>
    </location>
</feature>
<keyword evidence="3 5" id="KW-1133">Transmembrane helix</keyword>
<accession>A0ABV3Q4Z5</accession>
<proteinExistence type="predicted"/>
<comment type="caution">
    <text evidence="7">The sequence shown here is derived from an EMBL/GenBank/DDBJ whole genome shotgun (WGS) entry which is preliminary data.</text>
</comment>
<sequence length="460" mass="52894">MINKLVSLNNKKHMLIGASLIRITLGFIILYNYIIHYHQRSFLWGPNGITGFSETSLENITLFSLYNFSTSSLYFDLIYHLGMIVALSFLVGYKGKVTSILNFIFVWSIMARNSLILDGGDNISRIILFYLLFAKTTAYFSVDSYLKNKRKGSKETTEISVNHFSLRNLVHNLAILACLTQVSIMYLSSGFHKASGEMWQNGTAIYYILQVDEFSHPFFREILHSSDLFLVLATLMTVIIQLAFPFLLFNRYTRYLAMFGVISMHSGIAVVMGLISFSFLMIANQLLFLSDKEYKSLSSYVKQKYISTSTRLNVRKVRNTLPVSARSSLRPIVVLYDGWCPFCMKSIKRFQRLDWFNRMEFLSFRDKKVLEHYQLDIELLEKRMHSLQRSTQKIEDGIDSINRICKNTPLLWVVVPCLSISSTLGVGAKVYDWIASRRTIFPTGGCDESSCEIPVKKRPE</sequence>
<gene>
    <name evidence="7" type="ORF">AB1471_11490</name>
</gene>
<evidence type="ECO:0000256" key="4">
    <source>
        <dbReference type="ARBA" id="ARBA00023136"/>
    </source>
</evidence>